<evidence type="ECO:0000256" key="1">
    <source>
        <dbReference type="SAM" id="MobiDB-lite"/>
    </source>
</evidence>
<sequence>MINRPGSDSARRSFRKDIRAEKRVLLEAGSRPGASRPQLRSRARRTYSINLTVYLNLVPASNSGPSTVYDFITGHTRTHRSHSGSVFNFDHGLFRWSLLDCVPCLVSDCVNSMGHGFDLCEAGENNNWSNLFRTWPAHCRTLARVGKKLTLVTSRFHNHTAQAHVSTILFFSLRFEGSGCVDVHAGSLRTSKLLVTVDADARSAPTAGQGHPALSDSLIPTQEEGPPCRKRNKPENKVLARFGHNPSWLLLEYGRAITKSRTGGLMRPRTTERALRFGNLVDRIPVLRIEPVTHFLQHTLEQTRTLYERRARGRRGRGRGQRNPSLITGNLSTLKKGINEKQLSRALIDARIIDSMDLSMRLRVVLHLITIVSDLCDCYSYLQPGVDR</sequence>
<proteinExistence type="predicted"/>
<dbReference type="Proteomes" id="UP000299102">
    <property type="component" value="Unassembled WGS sequence"/>
</dbReference>
<keyword evidence="3" id="KW-1185">Reference proteome</keyword>
<evidence type="ECO:0000313" key="3">
    <source>
        <dbReference type="Proteomes" id="UP000299102"/>
    </source>
</evidence>
<dbReference type="EMBL" id="BGZK01000423">
    <property type="protein sequence ID" value="GBP42735.1"/>
    <property type="molecule type" value="Genomic_DNA"/>
</dbReference>
<comment type="caution">
    <text evidence="2">The sequence shown here is derived from an EMBL/GenBank/DDBJ whole genome shotgun (WGS) entry which is preliminary data.</text>
</comment>
<gene>
    <name evidence="2" type="ORF">EVAR_23373_1</name>
</gene>
<feature type="region of interest" description="Disordered" evidence="1">
    <location>
        <begin position="203"/>
        <end position="233"/>
    </location>
</feature>
<protein>
    <submittedName>
        <fullName evidence="2">Uncharacterized protein</fullName>
    </submittedName>
</protein>
<evidence type="ECO:0000313" key="2">
    <source>
        <dbReference type="EMBL" id="GBP42735.1"/>
    </source>
</evidence>
<name>A0A4C1VY50_EUMVA</name>
<accession>A0A4C1VY50</accession>
<organism evidence="2 3">
    <name type="scientific">Eumeta variegata</name>
    <name type="common">Bagworm moth</name>
    <name type="synonym">Eumeta japonica</name>
    <dbReference type="NCBI Taxonomy" id="151549"/>
    <lineage>
        <taxon>Eukaryota</taxon>
        <taxon>Metazoa</taxon>
        <taxon>Ecdysozoa</taxon>
        <taxon>Arthropoda</taxon>
        <taxon>Hexapoda</taxon>
        <taxon>Insecta</taxon>
        <taxon>Pterygota</taxon>
        <taxon>Neoptera</taxon>
        <taxon>Endopterygota</taxon>
        <taxon>Lepidoptera</taxon>
        <taxon>Glossata</taxon>
        <taxon>Ditrysia</taxon>
        <taxon>Tineoidea</taxon>
        <taxon>Psychidae</taxon>
        <taxon>Oiketicinae</taxon>
        <taxon>Eumeta</taxon>
    </lineage>
</organism>
<dbReference type="AlphaFoldDB" id="A0A4C1VY50"/>
<reference evidence="2 3" key="1">
    <citation type="journal article" date="2019" name="Commun. Biol.">
        <title>The bagworm genome reveals a unique fibroin gene that provides high tensile strength.</title>
        <authorList>
            <person name="Kono N."/>
            <person name="Nakamura H."/>
            <person name="Ohtoshi R."/>
            <person name="Tomita M."/>
            <person name="Numata K."/>
            <person name="Arakawa K."/>
        </authorList>
    </citation>
    <scope>NUCLEOTIDE SEQUENCE [LARGE SCALE GENOMIC DNA]</scope>
</reference>